<dbReference type="RefSeq" id="WP_149727188.1">
    <property type="nucleotide sequence ID" value="NZ_VUJV01000001.1"/>
</dbReference>
<dbReference type="EMBL" id="VUJV01000001">
    <property type="protein sequence ID" value="KAA1421727.1"/>
    <property type="molecule type" value="Genomic_DNA"/>
</dbReference>
<reference evidence="2 3" key="1">
    <citation type="submission" date="2019-09" db="EMBL/GenBank/DDBJ databases">
        <title>Nocardioides panacisoli sp. nov., isolated from the soil of a ginseng field.</title>
        <authorList>
            <person name="Cho C."/>
        </authorList>
    </citation>
    <scope>NUCLEOTIDE SEQUENCE [LARGE SCALE GENOMIC DNA]</scope>
    <source>
        <strain evidence="2 3">BN130099</strain>
    </source>
</reference>
<evidence type="ECO:0000256" key="1">
    <source>
        <dbReference type="SAM" id="MobiDB-lite"/>
    </source>
</evidence>
<evidence type="ECO:0000313" key="2">
    <source>
        <dbReference type="EMBL" id="KAA1421727.1"/>
    </source>
</evidence>
<reference evidence="2 3" key="2">
    <citation type="submission" date="2019-09" db="EMBL/GenBank/DDBJ databases">
        <authorList>
            <person name="Jin C."/>
        </authorList>
    </citation>
    <scope>NUCLEOTIDE SEQUENCE [LARGE SCALE GENOMIC DNA]</scope>
    <source>
        <strain evidence="2 3">BN130099</strain>
    </source>
</reference>
<dbReference type="AlphaFoldDB" id="A0A5B1LQ47"/>
<gene>
    <name evidence="2" type="ORF">F0U44_05495</name>
</gene>
<protein>
    <submittedName>
        <fullName evidence="2">Uncharacterized protein</fullName>
    </submittedName>
</protein>
<accession>A0A5B1LQ47</accession>
<comment type="caution">
    <text evidence="2">The sequence shown here is derived from an EMBL/GenBank/DDBJ whole genome shotgun (WGS) entry which is preliminary data.</text>
</comment>
<evidence type="ECO:0000313" key="3">
    <source>
        <dbReference type="Proteomes" id="UP000325003"/>
    </source>
</evidence>
<feature type="region of interest" description="Disordered" evidence="1">
    <location>
        <begin position="184"/>
        <end position="205"/>
    </location>
</feature>
<name>A0A5B1LQ47_9ACTN</name>
<keyword evidence="3" id="KW-1185">Reference proteome</keyword>
<organism evidence="2 3">
    <name type="scientific">Nocardioides humilatus</name>
    <dbReference type="NCBI Taxonomy" id="2607660"/>
    <lineage>
        <taxon>Bacteria</taxon>
        <taxon>Bacillati</taxon>
        <taxon>Actinomycetota</taxon>
        <taxon>Actinomycetes</taxon>
        <taxon>Propionibacteriales</taxon>
        <taxon>Nocardioidaceae</taxon>
        <taxon>Nocardioides</taxon>
    </lineage>
</organism>
<proteinExistence type="predicted"/>
<dbReference type="Proteomes" id="UP000325003">
    <property type="component" value="Unassembled WGS sequence"/>
</dbReference>
<sequence length="205" mass="22708">MGDWIPLLVRREDYPELAALVAQREIGRPDRALGSVVSTDLPTSSAAAPAPTYAAPVVAEPVVELTPTEQAEVDALARFHTWSEADLLRLATSPVLAAHRWRMAFDACAAQPGRFFPDDRVAPLTGVRPEEWLEVRTAMGRFLETHFPDVPGAPMVVIDGLALERDAQDWWAVPEEQARRWREIRGSLPQPRRPKAPLPVPSVLD</sequence>
<feature type="compositionally biased region" description="Pro residues" evidence="1">
    <location>
        <begin position="196"/>
        <end position="205"/>
    </location>
</feature>